<evidence type="ECO:0000256" key="1">
    <source>
        <dbReference type="SAM" id="MobiDB-lite"/>
    </source>
</evidence>
<dbReference type="EMBL" id="LANI01000020">
    <property type="protein sequence ID" value="KKJ76351.1"/>
    <property type="molecule type" value="Genomic_DNA"/>
</dbReference>
<protein>
    <recommendedName>
        <fullName evidence="4">Energy transducer TonB</fullName>
    </recommendedName>
</protein>
<accession>A0A0M2R3W1</accession>
<feature type="compositionally biased region" description="Acidic residues" evidence="1">
    <location>
        <begin position="121"/>
        <end position="133"/>
    </location>
</feature>
<comment type="caution">
    <text evidence="2">The sequence shown here is derived from an EMBL/GenBank/DDBJ whole genome shotgun (WGS) entry which is preliminary data.</text>
</comment>
<sequence>MHMALLAFVIFGLPRFNKPFLAEQVVPVEFVVLAELDLEKPPAPEQDIPEPESEELPKPEPKPEPEPQPEPTPQPEPQPEPEPVPEPAPEPEPQPEPIPEPEPAPEPEPVPEPEPLKVEAPEPEIIENIEPEPEEVKKALPPKPKARPKPPKRPEPKTEVVKKEKEPEAKVDALTSILKNVDKLKSAPKKTTTKGKAPTTPTRQRASAAQINDIQRSLQQQMKRCWRVDAGALQADEMIVEITMQMRQDGSINSVKIVDQNRFNKDAYFRTAAENARRAVISCAPYKLPVDLYSDWQTLNLKFDPSKMFGQ</sequence>
<organism evidence="2 3">
    <name type="scientific">Kiloniella litopenaei</name>
    <dbReference type="NCBI Taxonomy" id="1549748"/>
    <lineage>
        <taxon>Bacteria</taxon>
        <taxon>Pseudomonadati</taxon>
        <taxon>Pseudomonadota</taxon>
        <taxon>Alphaproteobacteria</taxon>
        <taxon>Rhodospirillales</taxon>
        <taxon>Kiloniellaceae</taxon>
        <taxon>Kiloniella</taxon>
    </lineage>
</organism>
<feature type="compositionally biased region" description="Pro residues" evidence="1">
    <location>
        <begin position="66"/>
        <end position="102"/>
    </location>
</feature>
<feature type="compositionally biased region" description="Basic and acidic residues" evidence="1">
    <location>
        <begin position="55"/>
        <end position="65"/>
    </location>
</feature>
<dbReference type="Proteomes" id="UP000034491">
    <property type="component" value="Unassembled WGS sequence"/>
</dbReference>
<evidence type="ECO:0008006" key="4">
    <source>
        <dbReference type="Google" id="ProtNLM"/>
    </source>
</evidence>
<name>A0A0M2R3W1_9PROT</name>
<feature type="compositionally biased region" description="Basic and acidic residues" evidence="1">
    <location>
        <begin position="152"/>
        <end position="167"/>
    </location>
</feature>
<reference evidence="2 3" key="1">
    <citation type="submission" date="2015-03" db="EMBL/GenBank/DDBJ databases">
        <title>Genome sequence of Kiloniella sp. P1-1, isolated from the gut microflora of Pacific white shrimp, Penaeus vannamei.</title>
        <authorList>
            <person name="Shao Z."/>
            <person name="Wang L."/>
            <person name="Li X."/>
        </authorList>
    </citation>
    <scope>NUCLEOTIDE SEQUENCE [LARGE SCALE GENOMIC DNA]</scope>
    <source>
        <strain evidence="2 3">P1-1</strain>
    </source>
</reference>
<feature type="region of interest" description="Disordered" evidence="1">
    <location>
        <begin position="182"/>
        <end position="210"/>
    </location>
</feature>
<dbReference type="Gene3D" id="3.30.1150.10">
    <property type="match status" value="1"/>
</dbReference>
<evidence type="ECO:0000313" key="2">
    <source>
        <dbReference type="EMBL" id="KKJ76351.1"/>
    </source>
</evidence>
<evidence type="ECO:0000313" key="3">
    <source>
        <dbReference type="Proteomes" id="UP000034491"/>
    </source>
</evidence>
<proteinExistence type="predicted"/>
<dbReference type="AlphaFoldDB" id="A0A0M2R3W1"/>
<keyword evidence="3" id="KW-1185">Reference proteome</keyword>
<gene>
    <name evidence="2" type="ORF">WH95_13820</name>
</gene>
<dbReference type="PATRIC" id="fig|1549748.8.peg.1498"/>
<dbReference type="STRING" id="1549748.WH95_13820"/>
<feature type="region of interest" description="Disordered" evidence="1">
    <location>
        <begin position="40"/>
        <end position="167"/>
    </location>
</feature>